<dbReference type="Gramene" id="PGSC0003DMT400092699">
    <property type="protein sequence ID" value="PGSC0003DMT400092699"/>
    <property type="gene ID" value="PGSC0003DMG400042270"/>
</dbReference>
<evidence type="ECO:0000313" key="2">
    <source>
        <dbReference type="Proteomes" id="UP000011115"/>
    </source>
</evidence>
<protein>
    <submittedName>
        <fullName evidence="1">Uncharacterized protein</fullName>
    </submittedName>
</protein>
<dbReference type="AlphaFoldDB" id="M1DQC7"/>
<organism evidence="1 2">
    <name type="scientific">Solanum tuberosum</name>
    <name type="common">Potato</name>
    <dbReference type="NCBI Taxonomy" id="4113"/>
    <lineage>
        <taxon>Eukaryota</taxon>
        <taxon>Viridiplantae</taxon>
        <taxon>Streptophyta</taxon>
        <taxon>Embryophyta</taxon>
        <taxon>Tracheophyta</taxon>
        <taxon>Spermatophyta</taxon>
        <taxon>Magnoliopsida</taxon>
        <taxon>eudicotyledons</taxon>
        <taxon>Gunneridae</taxon>
        <taxon>Pentapetalae</taxon>
        <taxon>asterids</taxon>
        <taxon>lamiids</taxon>
        <taxon>Solanales</taxon>
        <taxon>Solanaceae</taxon>
        <taxon>Solanoideae</taxon>
        <taxon>Solaneae</taxon>
        <taxon>Solanum</taxon>
    </lineage>
</organism>
<evidence type="ECO:0000313" key="1">
    <source>
        <dbReference type="EnsemblPlants" id="PGSC0003DMT400092699"/>
    </source>
</evidence>
<sequence length="136" mass="14950">MSPICGLIKKELVDPIEDRIDSSSKVNLCPPSVGTCSLNEGTLSCDESVATLVDPIDDQVHSSREINLCPPRVGINDLNNSLDHNTIYSFSLVNLEVECLLKDNFLFDDDMTLESVHSEILYNVGSVATLGDYQLF</sequence>
<dbReference type="Proteomes" id="UP000011115">
    <property type="component" value="Unassembled WGS sequence"/>
</dbReference>
<dbReference type="PaxDb" id="4113-PGSC0003DMT400092699"/>
<reference evidence="1" key="2">
    <citation type="submission" date="2015-06" db="UniProtKB">
        <authorList>
            <consortium name="EnsemblPlants"/>
        </authorList>
    </citation>
    <scope>IDENTIFICATION</scope>
    <source>
        <strain evidence="1">DM1-3 516 R44</strain>
    </source>
</reference>
<dbReference type="EnsemblPlants" id="PGSC0003DMT400092699">
    <property type="protein sequence ID" value="PGSC0003DMT400092699"/>
    <property type="gene ID" value="PGSC0003DMG400042270"/>
</dbReference>
<proteinExistence type="predicted"/>
<keyword evidence="2" id="KW-1185">Reference proteome</keyword>
<dbReference type="InParanoid" id="M1DQC7"/>
<accession>M1DQC7</accession>
<dbReference type="HOGENOM" id="CLU_1879059_0_0_1"/>
<name>M1DQC7_SOLTU</name>
<reference evidence="2" key="1">
    <citation type="journal article" date="2011" name="Nature">
        <title>Genome sequence and analysis of the tuber crop potato.</title>
        <authorList>
            <consortium name="The Potato Genome Sequencing Consortium"/>
        </authorList>
    </citation>
    <scope>NUCLEOTIDE SEQUENCE [LARGE SCALE GENOMIC DNA]</scope>
    <source>
        <strain evidence="2">cv. DM1-3 516 R44</strain>
    </source>
</reference>